<dbReference type="KEGG" id="mik:FOE78_22310"/>
<dbReference type="PANTHER" id="PTHR11557:SF0">
    <property type="entry name" value="PORPHOBILINOGEN DEAMINASE"/>
    <property type="match status" value="1"/>
</dbReference>
<dbReference type="GO" id="GO:0005737">
    <property type="term" value="C:cytoplasm"/>
    <property type="evidence" value="ECO:0007669"/>
    <property type="project" value="UniProtKB-UniRule"/>
</dbReference>
<evidence type="ECO:0000313" key="12">
    <source>
        <dbReference type="EMBL" id="QDP98275.1"/>
    </source>
</evidence>
<dbReference type="GO" id="GO:0006783">
    <property type="term" value="P:heme biosynthetic process"/>
    <property type="evidence" value="ECO:0007669"/>
    <property type="project" value="TreeGrafter"/>
</dbReference>
<protein>
    <recommendedName>
        <fullName evidence="4 8">Hydroxymethylbilane synthase</fullName>
        <ecNumber evidence="4 8">2.5.1.61</ecNumber>
    </recommendedName>
</protein>
<evidence type="ECO:0000256" key="8">
    <source>
        <dbReference type="NCBIfam" id="TIGR00212"/>
    </source>
</evidence>
<feature type="region of interest" description="Disordered" evidence="9">
    <location>
        <begin position="311"/>
        <end position="362"/>
    </location>
</feature>
<evidence type="ECO:0000256" key="1">
    <source>
        <dbReference type="ARBA" id="ARBA00001916"/>
    </source>
</evidence>
<keyword evidence="5 12" id="KW-0808">Transferase</keyword>
<dbReference type="SUPFAM" id="SSF53850">
    <property type="entry name" value="Periplasmic binding protein-like II"/>
    <property type="match status" value="1"/>
</dbReference>
<dbReference type="AlphaFoldDB" id="A0A516Q4G6"/>
<evidence type="ECO:0000256" key="9">
    <source>
        <dbReference type="SAM" id="MobiDB-lite"/>
    </source>
</evidence>
<comment type="function">
    <text evidence="2">Tetrapolymerization of the monopyrrole PBG into the hydroxymethylbilane pre-uroporphyrinogen in several discrete steps.</text>
</comment>
<keyword evidence="13" id="KW-1185">Reference proteome</keyword>
<dbReference type="Pfam" id="PF03900">
    <property type="entry name" value="Porphobil_deamC"/>
    <property type="match status" value="1"/>
</dbReference>
<evidence type="ECO:0000256" key="2">
    <source>
        <dbReference type="ARBA" id="ARBA00002869"/>
    </source>
</evidence>
<dbReference type="NCBIfam" id="TIGR00212">
    <property type="entry name" value="hemC"/>
    <property type="match status" value="1"/>
</dbReference>
<dbReference type="InterPro" id="IPR022419">
    <property type="entry name" value="Porphobilin_deaminase_cofac_BS"/>
</dbReference>
<dbReference type="EMBL" id="CP041692">
    <property type="protein sequence ID" value="QDP98275.1"/>
    <property type="molecule type" value="Genomic_DNA"/>
</dbReference>
<organism evidence="12 13">
    <name type="scientific">Microlunatus elymi</name>
    <dbReference type="NCBI Taxonomy" id="2596828"/>
    <lineage>
        <taxon>Bacteria</taxon>
        <taxon>Bacillati</taxon>
        <taxon>Actinomycetota</taxon>
        <taxon>Actinomycetes</taxon>
        <taxon>Propionibacteriales</taxon>
        <taxon>Propionibacteriaceae</taxon>
        <taxon>Microlunatus</taxon>
    </lineage>
</organism>
<feature type="domain" description="Porphobilinogen deaminase C-terminal" evidence="11">
    <location>
        <begin position="252"/>
        <end position="278"/>
    </location>
</feature>
<dbReference type="PROSITE" id="PS00533">
    <property type="entry name" value="PORPHOBILINOGEN_DEAM"/>
    <property type="match status" value="1"/>
</dbReference>
<sequence length="385" mass="40504">MMIRIGARNSPLARAQVELVAGTLAGFGVDCEFVPIQTQGDVDRRELTQIGGTGVFTAAVRDRLLDGGIDVAVHSLKDLPTADVDGLEVVAYPPREDTHEVLVARDPSVLSLSNRCPELVEGDRELDRGRPLLIGTGAPRRAVQLEQLAAERGVKLAIEPIRGNVDTRLQKVRDGRYDATVLAAAGLRRLHRLERDESTGLMVGGLPAAVLPYHELLPAPGQGALAVEAATTLDSRIRAVLTRLNDAVTRAEVLAERRFLAVLEAGCTAPVGARASLAAVPTGAGAATVEGLDSGSVRDAGTDLTLVAVIGRTRGDEESQRSRTGTESSQLQGQLTDGEQGDSVSSHGRLVTISGSGHRDDPIALGSRLAQLALSVVDPSDFRTA</sequence>
<name>A0A516Q4G6_9ACTN</name>
<comment type="cofactor">
    <cofactor evidence="1">
        <name>dipyrromethane</name>
        <dbReference type="ChEBI" id="CHEBI:60342"/>
    </cofactor>
</comment>
<reference evidence="12 13" key="1">
    <citation type="submission" date="2019-07" db="EMBL/GenBank/DDBJ databases">
        <title>Microlunatus dokdonensis sp. nov. isolated from the rhizospheric soil of the wild plant Elymus tsukushiensis.</title>
        <authorList>
            <person name="Ghim S.-Y."/>
            <person name="Hwang Y.-J."/>
            <person name="Son J.-S."/>
            <person name="Shin J.-H."/>
        </authorList>
    </citation>
    <scope>NUCLEOTIDE SEQUENCE [LARGE SCALE GENOMIC DNA]</scope>
    <source>
        <strain evidence="12 13">KUDC0627</strain>
    </source>
</reference>
<dbReference type="EC" id="2.5.1.61" evidence="4 8"/>
<keyword evidence="6" id="KW-0627">Porphyrin biosynthesis</keyword>
<feature type="domain" description="Porphobilinogen deaminase N-terminal" evidence="10">
    <location>
        <begin position="3"/>
        <end position="231"/>
    </location>
</feature>
<evidence type="ECO:0000259" key="11">
    <source>
        <dbReference type="Pfam" id="PF03900"/>
    </source>
</evidence>
<dbReference type="GO" id="GO:0004418">
    <property type="term" value="F:hydroxymethylbilane synthase activity"/>
    <property type="evidence" value="ECO:0007669"/>
    <property type="project" value="UniProtKB-UniRule"/>
</dbReference>
<evidence type="ECO:0000313" key="13">
    <source>
        <dbReference type="Proteomes" id="UP000319263"/>
    </source>
</evidence>
<dbReference type="Proteomes" id="UP000319263">
    <property type="component" value="Chromosome"/>
</dbReference>
<evidence type="ECO:0000259" key="10">
    <source>
        <dbReference type="Pfam" id="PF01379"/>
    </source>
</evidence>
<dbReference type="Gene3D" id="3.30.160.40">
    <property type="entry name" value="Porphobilinogen deaminase, C-terminal domain"/>
    <property type="match status" value="1"/>
</dbReference>
<comment type="similarity">
    <text evidence="3">Belongs to the HMBS family.</text>
</comment>
<dbReference type="SUPFAM" id="SSF54782">
    <property type="entry name" value="Porphobilinogen deaminase (hydroxymethylbilane synthase), C-terminal domain"/>
    <property type="match status" value="1"/>
</dbReference>
<evidence type="ECO:0000256" key="5">
    <source>
        <dbReference type="ARBA" id="ARBA00022679"/>
    </source>
</evidence>
<dbReference type="OrthoDB" id="9810298at2"/>
<feature type="compositionally biased region" description="Polar residues" evidence="9">
    <location>
        <begin position="322"/>
        <end position="346"/>
    </location>
</feature>
<comment type="catalytic activity">
    <reaction evidence="7">
        <text>4 porphobilinogen + H2O = hydroxymethylbilane + 4 NH4(+)</text>
        <dbReference type="Rhea" id="RHEA:13185"/>
        <dbReference type="ChEBI" id="CHEBI:15377"/>
        <dbReference type="ChEBI" id="CHEBI:28938"/>
        <dbReference type="ChEBI" id="CHEBI:57845"/>
        <dbReference type="ChEBI" id="CHEBI:58126"/>
        <dbReference type="EC" id="2.5.1.61"/>
    </reaction>
</comment>
<dbReference type="Pfam" id="PF01379">
    <property type="entry name" value="Porphobil_deam"/>
    <property type="match status" value="1"/>
</dbReference>
<dbReference type="InterPro" id="IPR036803">
    <property type="entry name" value="Porphobilinogen_deaminase_C_sf"/>
</dbReference>
<dbReference type="PRINTS" id="PR00151">
    <property type="entry name" value="PORPHBDMNASE"/>
</dbReference>
<evidence type="ECO:0000256" key="3">
    <source>
        <dbReference type="ARBA" id="ARBA00005638"/>
    </source>
</evidence>
<proteinExistence type="inferred from homology"/>
<dbReference type="InterPro" id="IPR022417">
    <property type="entry name" value="Porphobilin_deaminase_N"/>
</dbReference>
<dbReference type="PANTHER" id="PTHR11557">
    <property type="entry name" value="PORPHOBILINOGEN DEAMINASE"/>
    <property type="match status" value="1"/>
</dbReference>
<dbReference type="RefSeq" id="WP_143988216.1">
    <property type="nucleotide sequence ID" value="NZ_CP041692.1"/>
</dbReference>
<evidence type="ECO:0000256" key="7">
    <source>
        <dbReference type="ARBA" id="ARBA00048169"/>
    </source>
</evidence>
<dbReference type="InterPro" id="IPR022418">
    <property type="entry name" value="Porphobilinogen_deaminase_C"/>
</dbReference>
<evidence type="ECO:0000256" key="4">
    <source>
        <dbReference type="ARBA" id="ARBA00012655"/>
    </source>
</evidence>
<evidence type="ECO:0000256" key="6">
    <source>
        <dbReference type="ARBA" id="ARBA00023244"/>
    </source>
</evidence>
<accession>A0A516Q4G6</accession>
<gene>
    <name evidence="12" type="primary">hemC</name>
    <name evidence="12" type="ORF">FOE78_22310</name>
</gene>
<dbReference type="InterPro" id="IPR000860">
    <property type="entry name" value="HemC"/>
</dbReference>
<dbReference type="Gene3D" id="3.40.190.10">
    <property type="entry name" value="Periplasmic binding protein-like II"/>
    <property type="match status" value="2"/>
</dbReference>